<feature type="transmembrane region" description="Helical" evidence="12">
    <location>
        <begin position="61"/>
        <end position="82"/>
    </location>
</feature>
<feature type="transmembrane region" description="Helical" evidence="12">
    <location>
        <begin position="192"/>
        <end position="211"/>
    </location>
</feature>
<dbReference type="InterPro" id="IPR000700">
    <property type="entry name" value="PAS-assoc_C"/>
</dbReference>
<dbReference type="PANTHER" id="PTHR43047">
    <property type="entry name" value="TWO-COMPONENT HISTIDINE PROTEIN KINASE"/>
    <property type="match status" value="1"/>
</dbReference>
<dbReference type="InterPro" id="IPR001789">
    <property type="entry name" value="Sig_transdc_resp-reg_receiver"/>
</dbReference>
<dbReference type="Proteomes" id="UP000286680">
    <property type="component" value="Unassembled WGS sequence"/>
</dbReference>
<dbReference type="PROSITE" id="PS50113">
    <property type="entry name" value="PAC"/>
    <property type="match status" value="1"/>
</dbReference>
<dbReference type="SUPFAM" id="SSF55874">
    <property type="entry name" value="ATPase domain of HSP90 chaperone/DNA topoisomerase II/histidine kinase"/>
    <property type="match status" value="1"/>
</dbReference>
<dbReference type="FunFam" id="3.30.565.10:FF:000049">
    <property type="entry name" value="Two-component sensor histidine kinase"/>
    <property type="match status" value="1"/>
</dbReference>
<dbReference type="InterPro" id="IPR038377">
    <property type="entry name" value="Na/Glc_symporter_sf"/>
</dbReference>
<evidence type="ECO:0000256" key="1">
    <source>
        <dbReference type="ARBA" id="ARBA00000085"/>
    </source>
</evidence>
<dbReference type="Gene3D" id="1.10.287.130">
    <property type="match status" value="1"/>
</dbReference>
<dbReference type="PANTHER" id="PTHR43047:SF9">
    <property type="entry name" value="HISTIDINE KINASE"/>
    <property type="match status" value="1"/>
</dbReference>
<keyword evidence="5 11" id="KW-0597">Phosphoprotein</keyword>
<evidence type="ECO:0000256" key="7">
    <source>
        <dbReference type="ARBA" id="ARBA00022692"/>
    </source>
</evidence>
<dbReference type="CDD" id="cd10322">
    <property type="entry name" value="SLC5sbd"/>
    <property type="match status" value="1"/>
</dbReference>
<dbReference type="PROSITE" id="PS50109">
    <property type="entry name" value="HIS_KIN"/>
    <property type="match status" value="1"/>
</dbReference>
<evidence type="ECO:0000256" key="2">
    <source>
        <dbReference type="ARBA" id="ARBA00004141"/>
    </source>
</evidence>
<dbReference type="GO" id="GO:0005886">
    <property type="term" value="C:plasma membrane"/>
    <property type="evidence" value="ECO:0007669"/>
    <property type="project" value="TreeGrafter"/>
</dbReference>
<dbReference type="SUPFAM" id="SSF52172">
    <property type="entry name" value="CheY-like"/>
    <property type="match status" value="1"/>
</dbReference>
<protein>
    <recommendedName>
        <fullName evidence="4">histidine kinase</fullName>
        <ecNumber evidence="4">2.7.13.3</ecNumber>
    </recommendedName>
</protein>
<feature type="transmembrane region" description="Helical" evidence="12">
    <location>
        <begin position="379"/>
        <end position="398"/>
    </location>
</feature>
<dbReference type="InterPro" id="IPR011006">
    <property type="entry name" value="CheY-like_superfamily"/>
</dbReference>
<evidence type="ECO:0000256" key="9">
    <source>
        <dbReference type="ARBA" id="ARBA00022989"/>
    </source>
</evidence>
<dbReference type="CDD" id="cd00156">
    <property type="entry name" value="REC"/>
    <property type="match status" value="1"/>
</dbReference>
<accession>A0AA94EDJ2</accession>
<evidence type="ECO:0000256" key="3">
    <source>
        <dbReference type="ARBA" id="ARBA00006434"/>
    </source>
</evidence>
<evidence type="ECO:0000256" key="8">
    <source>
        <dbReference type="ARBA" id="ARBA00022777"/>
    </source>
</evidence>
<dbReference type="InterPro" id="IPR004358">
    <property type="entry name" value="Sig_transdc_His_kin-like_C"/>
</dbReference>
<comment type="catalytic activity">
    <reaction evidence="1">
        <text>ATP + protein L-histidine = ADP + protein N-phospho-L-histidine.</text>
        <dbReference type="EC" id="2.7.13.3"/>
    </reaction>
</comment>
<dbReference type="InterPro" id="IPR003661">
    <property type="entry name" value="HisK_dim/P_dom"/>
</dbReference>
<comment type="subcellular location">
    <subcellularLocation>
        <location evidence="2">Membrane</location>
        <topology evidence="2">Multi-pass membrane protein</topology>
    </subcellularLocation>
</comment>
<keyword evidence="9 12" id="KW-1133">Transmembrane helix</keyword>
<evidence type="ECO:0000256" key="4">
    <source>
        <dbReference type="ARBA" id="ARBA00012438"/>
    </source>
</evidence>
<evidence type="ECO:0000256" key="10">
    <source>
        <dbReference type="ARBA" id="ARBA00023136"/>
    </source>
</evidence>
<proteinExistence type="inferred from homology"/>
<name>A0AA94EDJ2_9GAMM</name>
<keyword evidence="7 12" id="KW-0812">Transmembrane</keyword>
<dbReference type="SMART" id="SM00387">
    <property type="entry name" value="HATPase_c"/>
    <property type="match status" value="1"/>
</dbReference>
<dbReference type="Pfam" id="PF12860">
    <property type="entry name" value="PAS_7"/>
    <property type="match status" value="1"/>
</dbReference>
<gene>
    <name evidence="16" type="ORF">CWE23_10385</name>
</gene>
<dbReference type="CDD" id="cd00075">
    <property type="entry name" value="HATPase"/>
    <property type="match status" value="1"/>
</dbReference>
<organism evidence="16 17">
    <name type="scientific">Idiomarina aquatica</name>
    <dbReference type="NCBI Taxonomy" id="1327752"/>
    <lineage>
        <taxon>Bacteria</taxon>
        <taxon>Pseudomonadati</taxon>
        <taxon>Pseudomonadota</taxon>
        <taxon>Gammaproteobacteria</taxon>
        <taxon>Alteromonadales</taxon>
        <taxon>Idiomarinaceae</taxon>
        <taxon>Idiomarina</taxon>
    </lineage>
</organism>
<comment type="caution">
    <text evidence="16">The sequence shown here is derived from an EMBL/GenBank/DDBJ whole genome shotgun (WGS) entry which is preliminary data.</text>
</comment>
<dbReference type="CDD" id="cd00082">
    <property type="entry name" value="HisKA"/>
    <property type="match status" value="1"/>
</dbReference>
<dbReference type="InterPro" id="IPR036890">
    <property type="entry name" value="HATPase_C_sf"/>
</dbReference>
<evidence type="ECO:0000259" key="14">
    <source>
        <dbReference type="PROSITE" id="PS50110"/>
    </source>
</evidence>
<dbReference type="RefSeq" id="WP_126820211.1">
    <property type="nucleotide sequence ID" value="NZ_PIPS01000003.1"/>
</dbReference>
<evidence type="ECO:0000313" key="16">
    <source>
        <dbReference type="EMBL" id="RUO42489.1"/>
    </source>
</evidence>
<dbReference type="InterPro" id="IPR036097">
    <property type="entry name" value="HisK_dim/P_sf"/>
</dbReference>
<comment type="similarity">
    <text evidence="3">Belongs to the sodium:solute symporter (SSF) (TC 2.A.21) family.</text>
</comment>
<dbReference type="GO" id="GO:0009927">
    <property type="term" value="F:histidine phosphotransfer kinase activity"/>
    <property type="evidence" value="ECO:0007669"/>
    <property type="project" value="TreeGrafter"/>
</dbReference>
<keyword evidence="6" id="KW-0808">Transferase</keyword>
<dbReference type="EC" id="2.7.13.3" evidence="4"/>
<dbReference type="Gene3D" id="1.20.1730.10">
    <property type="entry name" value="Sodium/glucose cotransporter"/>
    <property type="match status" value="1"/>
</dbReference>
<feature type="domain" description="Response regulatory" evidence="14">
    <location>
        <begin position="1001"/>
        <end position="1113"/>
    </location>
</feature>
<reference evidence="17" key="1">
    <citation type="journal article" date="2018" name="Front. Microbiol.">
        <title>Genome-Based Analysis Reveals the Taxonomy and Diversity of the Family Idiomarinaceae.</title>
        <authorList>
            <person name="Liu Y."/>
            <person name="Lai Q."/>
            <person name="Shao Z."/>
        </authorList>
    </citation>
    <scope>NUCLEOTIDE SEQUENCE [LARGE SCALE GENOMIC DNA]</scope>
    <source>
        <strain evidence="17">SN-14</strain>
    </source>
</reference>
<evidence type="ECO:0000256" key="12">
    <source>
        <dbReference type="SAM" id="Phobius"/>
    </source>
</evidence>
<dbReference type="InterPro" id="IPR035965">
    <property type="entry name" value="PAS-like_dom_sf"/>
</dbReference>
<dbReference type="InterPro" id="IPR003594">
    <property type="entry name" value="HATPase_dom"/>
</dbReference>
<evidence type="ECO:0000313" key="17">
    <source>
        <dbReference type="Proteomes" id="UP000286680"/>
    </source>
</evidence>
<dbReference type="Gene3D" id="3.30.565.10">
    <property type="entry name" value="Histidine kinase-like ATPase, C-terminal domain"/>
    <property type="match status" value="1"/>
</dbReference>
<feature type="transmembrane region" description="Helical" evidence="12">
    <location>
        <begin position="321"/>
        <end position="346"/>
    </location>
</feature>
<feature type="domain" description="PAC" evidence="15">
    <location>
        <begin position="673"/>
        <end position="730"/>
    </location>
</feature>
<dbReference type="GO" id="GO:0000155">
    <property type="term" value="F:phosphorelay sensor kinase activity"/>
    <property type="evidence" value="ECO:0007669"/>
    <property type="project" value="InterPro"/>
</dbReference>
<feature type="modified residue" description="4-aspartylphosphate" evidence="11">
    <location>
        <position position="1047"/>
    </location>
</feature>
<dbReference type="Pfam" id="PF00072">
    <property type="entry name" value="Response_reg"/>
    <property type="match status" value="1"/>
</dbReference>
<dbReference type="Gene3D" id="3.40.50.2300">
    <property type="match status" value="1"/>
</dbReference>
<dbReference type="Pfam" id="PF00512">
    <property type="entry name" value="HisKA"/>
    <property type="match status" value="1"/>
</dbReference>
<dbReference type="PRINTS" id="PR00344">
    <property type="entry name" value="BCTRLSENSOR"/>
</dbReference>
<evidence type="ECO:0000256" key="11">
    <source>
        <dbReference type="PROSITE-ProRule" id="PRU00169"/>
    </source>
</evidence>
<feature type="transmembrane region" description="Helical" evidence="12">
    <location>
        <begin position="150"/>
        <end position="171"/>
    </location>
</feature>
<feature type="transmembrane region" description="Helical" evidence="12">
    <location>
        <begin position="410"/>
        <end position="429"/>
    </location>
</feature>
<dbReference type="SMART" id="SM00388">
    <property type="entry name" value="HisKA"/>
    <property type="match status" value="1"/>
</dbReference>
<keyword evidence="17" id="KW-1185">Reference proteome</keyword>
<dbReference type="PROSITE" id="PS50110">
    <property type="entry name" value="RESPONSE_REGULATORY"/>
    <property type="match status" value="1"/>
</dbReference>
<feature type="domain" description="Histidine kinase" evidence="13">
    <location>
        <begin position="766"/>
        <end position="976"/>
    </location>
</feature>
<feature type="transmembrane region" description="Helical" evidence="12">
    <location>
        <begin position="238"/>
        <end position="256"/>
    </location>
</feature>
<feature type="transmembrane region" description="Helical" evidence="12">
    <location>
        <begin position="436"/>
        <end position="456"/>
    </location>
</feature>
<evidence type="ECO:0000259" key="15">
    <source>
        <dbReference type="PROSITE" id="PS50113"/>
    </source>
</evidence>
<evidence type="ECO:0000259" key="13">
    <source>
        <dbReference type="PROSITE" id="PS50109"/>
    </source>
</evidence>
<dbReference type="AlphaFoldDB" id="A0AA94EDJ2"/>
<evidence type="ECO:0000256" key="5">
    <source>
        <dbReference type="ARBA" id="ARBA00022553"/>
    </source>
</evidence>
<feature type="transmembrane region" description="Helical" evidence="12">
    <location>
        <begin position="277"/>
        <end position="301"/>
    </location>
</feature>
<dbReference type="SUPFAM" id="SSF47384">
    <property type="entry name" value="Homodimeric domain of signal transducing histidine kinase"/>
    <property type="match status" value="1"/>
</dbReference>
<dbReference type="PROSITE" id="PS50283">
    <property type="entry name" value="NA_SOLUT_SYMP_3"/>
    <property type="match status" value="1"/>
</dbReference>
<dbReference type="InterPro" id="IPR005467">
    <property type="entry name" value="His_kinase_dom"/>
</dbReference>
<dbReference type="GO" id="GO:0022857">
    <property type="term" value="F:transmembrane transporter activity"/>
    <property type="evidence" value="ECO:0007669"/>
    <property type="project" value="InterPro"/>
</dbReference>
<keyword evidence="8" id="KW-0418">Kinase</keyword>
<feature type="transmembrane region" description="Helical" evidence="12">
    <location>
        <begin position="111"/>
        <end position="130"/>
    </location>
</feature>
<dbReference type="InterPro" id="IPR001734">
    <property type="entry name" value="Na/solute_symporter"/>
</dbReference>
<dbReference type="Gene3D" id="3.30.450.20">
    <property type="entry name" value="PAS domain"/>
    <property type="match status" value="1"/>
</dbReference>
<evidence type="ECO:0000256" key="6">
    <source>
        <dbReference type="ARBA" id="ARBA00022679"/>
    </source>
</evidence>
<dbReference type="Pfam" id="PF02518">
    <property type="entry name" value="HATPase_c"/>
    <property type="match status" value="1"/>
</dbReference>
<keyword evidence="10 12" id="KW-0472">Membrane</keyword>
<sequence>MLSVSLTLATAVIYLLILFAIAYRGDRSATQPVKPYRYALAQGVHCTSWAFFGTVTQSAHYGWAFAPTYIGAIVVFLFLHAVQLRLLSYCKQQNITSIADLIGTRYGKSPLLASVVAITALIAVVPYISLQLRAVTASFSAVTGFEPNPFWLFDLSALVALVMIGFGFLFGTRRLSLAEQHGGLMDAVAFESLVKLGAFIIVGLFATYGLFDGLADLLDKSFAEPVTQAALNGVEGGGYIYLVHILLGALSMFCLPRQFHVSYVENTHSDELRVARWAFPLYLFAINFFILPIALAALLIAPEQASTDTFMLVIPLSSDTAWLSLIAFIGGLAAATSMVIIALLALSIMISNDVVMPLWLRIGHQQLTRLQFTPSRILWVRRITIMVVMLLAYVYYQLTIDTLPLVNSGLLSLALLAQLGPAIIGSVVWRRNSQLAVISGLAIGTGIWFITLFLPALDTANPISDVQVADGVLLSLGSNLLLYLLVSMVYRPASNGRDSSGFDEMTQDPSLTWGRLRALLERLYNDEQLVTLQQKLGTDLVSQDSQSYVPARTLMRLERELSGIIGTSATRLLFDTITEQQNLPVAKVVDWATEASKLYQFNRELLQASVENIPQGISVIDRELRLVAWNRRYLEIFDYPEGLVKAGMPVADLLYYNAQRGLLSCSEDNDVNAEIEKRLNYLRAGSAYKYQRAQGDSIIELQGNPMPGGGFVTTYSDITDRVEAQQALQRINTELEQRVNERTEQLLLAKQAEEKAHLSKSRFFAAVSHDLMQPFNAASLFCEMLQSRADSEQLPLALNLRRSLDHAEELLTMLLDMTKLDAGNLSPEWQSIALDQVLSPLVDRYQAMASEKGLTFHYQRSSAVIRSDRKLLTRIVQNLLSNALRYTGQGRIILGSKRNGNRLTLWVIDTGEGIPAHKQQEIFREFHQLRSEGDNPGLGLGLSIVERICRLMEVPIEVRSEPGMGTAFGIQLPVEHWLRQRSAPASVPAVSVDEDLLRGLCVLVIDNDVRVLNATASLLQQWGAKVLTATSLADVKSSTKVDLIFADYHLDHGATGIDAVRALRERWQHHTAAIINSADPDEVLREQALEVGAHFIPKPLKSGALKRLIKRLRSIQHLPK</sequence>
<feature type="transmembrane region" description="Helical" evidence="12">
    <location>
        <begin position="6"/>
        <end position="23"/>
    </location>
</feature>
<dbReference type="SMART" id="SM00448">
    <property type="entry name" value="REC"/>
    <property type="match status" value="1"/>
</dbReference>
<dbReference type="EMBL" id="PIPS01000003">
    <property type="protein sequence ID" value="RUO42489.1"/>
    <property type="molecule type" value="Genomic_DNA"/>
</dbReference>
<dbReference type="SUPFAM" id="SSF55785">
    <property type="entry name" value="PYP-like sensor domain (PAS domain)"/>
    <property type="match status" value="1"/>
</dbReference>